<sequence>MLKALGKTPLQGAKSALVAAASPEVKEKKEKYKGAYLGPGGKLARASAAGRDEKLAKKLWELSEKTVREILESKGLQ</sequence>
<evidence type="ECO:0000313" key="1">
    <source>
        <dbReference type="EMBL" id="KAG4415775.1"/>
    </source>
</evidence>
<name>A0A8H7TB09_9HELO</name>
<gene>
    <name evidence="1" type="ORF">IFR04_011075</name>
</gene>
<organism evidence="1 2">
    <name type="scientific">Cadophora malorum</name>
    <dbReference type="NCBI Taxonomy" id="108018"/>
    <lineage>
        <taxon>Eukaryota</taxon>
        <taxon>Fungi</taxon>
        <taxon>Dikarya</taxon>
        <taxon>Ascomycota</taxon>
        <taxon>Pezizomycotina</taxon>
        <taxon>Leotiomycetes</taxon>
        <taxon>Helotiales</taxon>
        <taxon>Ploettnerulaceae</taxon>
        <taxon>Cadophora</taxon>
    </lineage>
</organism>
<dbReference type="EMBL" id="JAFJYH010000208">
    <property type="protein sequence ID" value="KAG4415775.1"/>
    <property type="molecule type" value="Genomic_DNA"/>
</dbReference>
<keyword evidence="2" id="KW-1185">Reference proteome</keyword>
<reference evidence="1" key="1">
    <citation type="submission" date="2021-02" db="EMBL/GenBank/DDBJ databases">
        <title>Genome sequence Cadophora malorum strain M34.</title>
        <authorList>
            <person name="Stefanovic E."/>
            <person name="Vu D."/>
            <person name="Scully C."/>
            <person name="Dijksterhuis J."/>
            <person name="Roader J."/>
            <person name="Houbraken J."/>
        </authorList>
    </citation>
    <scope>NUCLEOTIDE SEQUENCE</scope>
    <source>
        <strain evidence="1">M34</strain>
    </source>
</reference>
<evidence type="ECO:0000313" key="2">
    <source>
        <dbReference type="Proteomes" id="UP000664132"/>
    </source>
</evidence>
<accession>A0A8H7TB09</accession>
<comment type="caution">
    <text evidence="1">The sequence shown here is derived from an EMBL/GenBank/DDBJ whole genome shotgun (WGS) entry which is preliminary data.</text>
</comment>
<proteinExistence type="predicted"/>
<dbReference type="Gene3D" id="3.40.50.720">
    <property type="entry name" value="NAD(P)-binding Rossmann-like Domain"/>
    <property type="match status" value="1"/>
</dbReference>
<protein>
    <submittedName>
        <fullName evidence="1">Uncharacterized protein</fullName>
    </submittedName>
</protein>
<dbReference type="Proteomes" id="UP000664132">
    <property type="component" value="Unassembled WGS sequence"/>
</dbReference>
<dbReference type="AlphaFoldDB" id="A0A8H7TB09"/>
<dbReference type="OrthoDB" id="191139at2759"/>